<sequence>MNTIGQILKNARAGKDYSLNHLEGITKIKKDFISLIEEGRWEDLPPFPTVLGFVKSIAGTLEVDERIAVATLKRDYPPKNLRINPKPDVSRKFTWSPKLTFIVGVGVVFVLIFGYLAFQYIRFISPPALTVDSPAENQTVVGGNVLVFGNTDVDVKITINNQPVLVDNDGKFSVSIAVVPDTKEIVIQAISRSGKERVIRRTITVRPD</sequence>
<dbReference type="EMBL" id="LBVU01000003">
    <property type="protein sequence ID" value="KKQ92079.1"/>
    <property type="molecule type" value="Genomic_DNA"/>
</dbReference>
<keyword evidence="1" id="KW-1133">Transmembrane helix</keyword>
<organism evidence="2 3">
    <name type="scientific">Candidatus Woesebacteria bacterium GW2011_GWB1_39_10</name>
    <dbReference type="NCBI Taxonomy" id="1618572"/>
    <lineage>
        <taxon>Bacteria</taxon>
        <taxon>Candidatus Woeseibacteriota</taxon>
    </lineage>
</organism>
<evidence type="ECO:0000313" key="2">
    <source>
        <dbReference type="EMBL" id="KKQ92079.1"/>
    </source>
</evidence>
<dbReference type="AlphaFoldDB" id="A0A0G0P1U4"/>
<dbReference type="PANTHER" id="PTHR34475:SF1">
    <property type="entry name" value="CYTOSKELETON PROTEIN RODZ"/>
    <property type="match status" value="1"/>
</dbReference>
<dbReference type="Proteomes" id="UP000034774">
    <property type="component" value="Unassembled WGS sequence"/>
</dbReference>
<dbReference type="Pfam" id="PF13413">
    <property type="entry name" value="HTH_25"/>
    <property type="match status" value="1"/>
</dbReference>
<reference evidence="2 3" key="1">
    <citation type="journal article" date="2015" name="Nature">
        <title>rRNA introns, odd ribosomes, and small enigmatic genomes across a large radiation of phyla.</title>
        <authorList>
            <person name="Brown C.T."/>
            <person name="Hug L.A."/>
            <person name="Thomas B.C."/>
            <person name="Sharon I."/>
            <person name="Castelle C.J."/>
            <person name="Singh A."/>
            <person name="Wilkins M.J."/>
            <person name="Williams K.H."/>
            <person name="Banfield J.F."/>
        </authorList>
    </citation>
    <scope>NUCLEOTIDE SEQUENCE [LARGE SCALE GENOMIC DNA]</scope>
</reference>
<gene>
    <name evidence="2" type="ORF">UT17_C0003G0102</name>
</gene>
<dbReference type="Gene3D" id="1.10.260.40">
    <property type="entry name" value="lambda repressor-like DNA-binding domains"/>
    <property type="match status" value="1"/>
</dbReference>
<feature type="transmembrane region" description="Helical" evidence="1">
    <location>
        <begin position="99"/>
        <end position="118"/>
    </location>
</feature>
<keyword evidence="1" id="KW-0812">Transmembrane</keyword>
<dbReference type="InterPro" id="IPR050400">
    <property type="entry name" value="Bact_Cytoskel_RodZ"/>
</dbReference>
<evidence type="ECO:0000313" key="3">
    <source>
        <dbReference type="Proteomes" id="UP000034774"/>
    </source>
</evidence>
<keyword evidence="1" id="KW-0472">Membrane</keyword>
<proteinExistence type="predicted"/>
<dbReference type="PANTHER" id="PTHR34475">
    <property type="match status" value="1"/>
</dbReference>
<protein>
    <submittedName>
        <fullName evidence="2">Transcriptional regulator, XRE family</fullName>
    </submittedName>
</protein>
<dbReference type="InterPro" id="IPR010982">
    <property type="entry name" value="Lambda_DNA-bd_dom_sf"/>
</dbReference>
<evidence type="ECO:0000256" key="1">
    <source>
        <dbReference type="SAM" id="Phobius"/>
    </source>
</evidence>
<comment type="caution">
    <text evidence="2">The sequence shown here is derived from an EMBL/GenBank/DDBJ whole genome shotgun (WGS) entry which is preliminary data.</text>
</comment>
<dbReference type="Gene3D" id="2.60.40.10">
    <property type="entry name" value="Immunoglobulins"/>
    <property type="match status" value="1"/>
</dbReference>
<name>A0A0G0P1U4_9BACT</name>
<accession>A0A0G0P1U4</accession>
<dbReference type="STRING" id="1618572.UT17_C0003G0102"/>
<dbReference type="InterPro" id="IPR013783">
    <property type="entry name" value="Ig-like_fold"/>
</dbReference>
<dbReference type="GO" id="GO:0003677">
    <property type="term" value="F:DNA binding"/>
    <property type="evidence" value="ECO:0007669"/>
    <property type="project" value="InterPro"/>
</dbReference>